<protein>
    <submittedName>
        <fullName evidence="2">YbbR domain-containing protein</fullName>
    </submittedName>
</protein>
<dbReference type="Pfam" id="PF07949">
    <property type="entry name" value="YbbR"/>
    <property type="match status" value="2"/>
</dbReference>
<dbReference type="InterPro" id="IPR012505">
    <property type="entry name" value="YbbR"/>
</dbReference>
<evidence type="ECO:0000313" key="3">
    <source>
        <dbReference type="Proteomes" id="UP000285120"/>
    </source>
</evidence>
<feature type="compositionally biased region" description="Low complexity" evidence="1">
    <location>
        <begin position="407"/>
        <end position="417"/>
    </location>
</feature>
<dbReference type="PANTHER" id="PTHR37804:SF1">
    <property type="entry name" value="CDAA REGULATORY PROTEIN CDAR"/>
    <property type="match status" value="1"/>
</dbReference>
<organism evidence="2 3">
    <name type="scientific">Sinobaca qinghaiensis</name>
    <dbReference type="NCBI Taxonomy" id="342944"/>
    <lineage>
        <taxon>Bacteria</taxon>
        <taxon>Bacillati</taxon>
        <taxon>Bacillota</taxon>
        <taxon>Bacilli</taxon>
        <taxon>Bacillales</taxon>
        <taxon>Sporolactobacillaceae</taxon>
        <taxon>Sinobaca</taxon>
    </lineage>
</organism>
<evidence type="ECO:0000313" key="2">
    <source>
        <dbReference type="EMBL" id="RKD73574.1"/>
    </source>
</evidence>
<dbReference type="OrthoDB" id="2960905at2"/>
<feature type="compositionally biased region" description="Acidic residues" evidence="1">
    <location>
        <begin position="427"/>
        <end position="446"/>
    </location>
</feature>
<dbReference type="AlphaFoldDB" id="A0A419V507"/>
<keyword evidence="3" id="KW-1185">Reference proteome</keyword>
<dbReference type="EMBL" id="RAPK01000008">
    <property type="protein sequence ID" value="RKD73574.1"/>
    <property type="molecule type" value="Genomic_DNA"/>
</dbReference>
<reference evidence="2 3" key="1">
    <citation type="submission" date="2018-09" db="EMBL/GenBank/DDBJ databases">
        <title>Genomic Encyclopedia of Archaeal and Bacterial Type Strains, Phase II (KMG-II): from individual species to whole genera.</title>
        <authorList>
            <person name="Goeker M."/>
        </authorList>
    </citation>
    <scope>NUCLEOTIDE SEQUENCE [LARGE SCALE GENOMIC DNA]</scope>
    <source>
        <strain evidence="2 3">DSM 17008</strain>
    </source>
</reference>
<name>A0A419V507_9BACL</name>
<comment type="caution">
    <text evidence="2">The sequence shown here is derived from an EMBL/GenBank/DDBJ whole genome shotgun (WGS) entry which is preliminary data.</text>
</comment>
<feature type="compositionally biased region" description="Acidic residues" evidence="1">
    <location>
        <begin position="510"/>
        <end position="521"/>
    </location>
</feature>
<gene>
    <name evidence="2" type="ORF">ATL39_1871</name>
</gene>
<dbReference type="Proteomes" id="UP000285120">
    <property type="component" value="Unassembled WGS sequence"/>
</dbReference>
<feature type="region of interest" description="Disordered" evidence="1">
    <location>
        <begin position="397"/>
        <end position="521"/>
    </location>
</feature>
<dbReference type="Gene3D" id="2.170.120.40">
    <property type="entry name" value="YbbR-like domain"/>
    <property type="match status" value="2"/>
</dbReference>
<accession>A0A419V507</accession>
<feature type="compositionally biased region" description="Low complexity" evidence="1">
    <location>
        <begin position="447"/>
        <end position="460"/>
    </location>
</feature>
<evidence type="ECO:0000256" key="1">
    <source>
        <dbReference type="SAM" id="MobiDB-lite"/>
    </source>
</evidence>
<dbReference type="PANTHER" id="PTHR37804">
    <property type="entry name" value="CDAA REGULATORY PROTEIN CDAR"/>
    <property type="match status" value="1"/>
</dbReference>
<dbReference type="InterPro" id="IPR053154">
    <property type="entry name" value="c-di-AMP_regulator"/>
</dbReference>
<feature type="compositionally biased region" description="Acidic residues" evidence="1">
    <location>
        <begin position="463"/>
        <end position="485"/>
    </location>
</feature>
<dbReference type="Gene3D" id="2.170.120.30">
    <property type="match status" value="2"/>
</dbReference>
<dbReference type="RefSeq" id="WP_120193062.1">
    <property type="nucleotide sequence ID" value="NZ_RAPK01000008.1"/>
</dbReference>
<feature type="compositionally biased region" description="Low complexity" evidence="1">
    <location>
        <begin position="486"/>
        <end position="497"/>
    </location>
</feature>
<sequence>MMDNMFSNKWFVRFISLCIAIMLFMMVNMNNNVSNQASVLPDREDSTVELEDVELVVDYDEESYSATATTPDDLIVQLSGSQTSLTLFQLSNTSHEVFVNAEDLGPGEHQVPIENRNFPADLEVSVSPEYATVVVEELETMSYPVEVELTNEDDTEETYQTDDFSVNPGSVDIQAGSSVHESINEVSVFVDVSGAANTIEGEKEVIAYDNQGNELDIQIEPEAVNVTMGDEGGTSAELPITLIREGTPENGASVAALTPSQEEALVSAPQDVLDSLNTIEVPVDLSAIGEEGGTIEVDIPLPEGVEAVQPETIDVEVEVGEGGTAAFSNIPINIENVPEGRTVQWESPADGAMNVSVEGTADSVDGLNAGDISLSADWQEGGSTEAGEAKTLTLQVSGPDNIEVFPESSEVTLSTVESNEESGGGAEEPENPDDAETESETPEADPADPASPDEPQSEPSPEQPEEENPVEESPEEPDTTEEPDDGSNGVESSENNSDPTGSAEINQTENENENEGEIDNG</sequence>
<proteinExistence type="predicted"/>